<evidence type="ECO:0000259" key="1">
    <source>
        <dbReference type="PROSITE" id="PS50181"/>
    </source>
</evidence>
<accession>A0A8X7SE34</accession>
<sequence>MLKIHHGLSVESLLPHNVVELILERLSVRTLLRFRCVSKTWKTTTDSQTFQKQQLIRRRRQSGDADNVLFVCILDYSDYEARRMRIMLGSQVIFTIMLPFTIIEVCHGSCDGLLCLADFFAPNFVINPVPGWHHSFPYSIFQKLVTEWYNKGDYRISGPKIGFGKDKLRGTYKPVWLYNSSQFGLDNVTTCEVFDFGTNTWRYVLPASPYRISGYHFILYLDGSLYWFTECEEETKVLSSCLQTETFQIFSKTPFAHLLGKPSDFIISVLDNRLCVSKYAWPNQVIWLLLLDDSSSSGTCAKFCYIDLIRTFDWFGGLHRALEPVAILDKNKLLLHGFGYMIPMGALVIYDLHTKSLSLLYTPTTLRQCVCYFPSLLTALLY</sequence>
<feature type="domain" description="F-box" evidence="1">
    <location>
        <begin position="8"/>
        <end position="53"/>
    </location>
</feature>
<dbReference type="SUPFAM" id="SSF50965">
    <property type="entry name" value="Galactose oxidase, central domain"/>
    <property type="match status" value="1"/>
</dbReference>
<dbReference type="Pfam" id="PF00646">
    <property type="entry name" value="F-box"/>
    <property type="match status" value="1"/>
</dbReference>
<dbReference type="SMART" id="SM00256">
    <property type="entry name" value="FBOX"/>
    <property type="match status" value="1"/>
</dbReference>
<dbReference type="NCBIfam" id="TIGR01640">
    <property type="entry name" value="F_box_assoc_1"/>
    <property type="match status" value="1"/>
</dbReference>
<dbReference type="OrthoDB" id="1059425at2759"/>
<evidence type="ECO:0000313" key="2">
    <source>
        <dbReference type="EMBL" id="KAG2304573.1"/>
    </source>
</evidence>
<dbReference type="Proteomes" id="UP000886595">
    <property type="component" value="Unassembled WGS sequence"/>
</dbReference>
<dbReference type="AlphaFoldDB" id="A0A8X7SE34"/>
<dbReference type="PANTHER" id="PTHR31672:SF13">
    <property type="entry name" value="F-BOX PROTEIN CPR30-LIKE"/>
    <property type="match status" value="1"/>
</dbReference>
<dbReference type="InterPro" id="IPR050796">
    <property type="entry name" value="SCF_F-box_component"/>
</dbReference>
<dbReference type="PANTHER" id="PTHR31672">
    <property type="entry name" value="BNACNNG10540D PROTEIN"/>
    <property type="match status" value="1"/>
</dbReference>
<dbReference type="EMBL" id="JAAMPC010000007">
    <property type="protein sequence ID" value="KAG2304573.1"/>
    <property type="molecule type" value="Genomic_DNA"/>
</dbReference>
<proteinExistence type="predicted"/>
<reference evidence="2 3" key="1">
    <citation type="submission" date="2020-02" db="EMBL/GenBank/DDBJ databases">
        <authorList>
            <person name="Ma Q."/>
            <person name="Huang Y."/>
            <person name="Song X."/>
            <person name="Pei D."/>
        </authorList>
    </citation>
    <scope>NUCLEOTIDE SEQUENCE [LARGE SCALE GENOMIC DNA]</scope>
    <source>
        <strain evidence="2">Sxm20200214</strain>
        <tissue evidence="2">Leaf</tissue>
    </source>
</reference>
<dbReference type="InterPro" id="IPR006527">
    <property type="entry name" value="F-box-assoc_dom_typ1"/>
</dbReference>
<dbReference type="InterPro" id="IPR011043">
    <property type="entry name" value="Gal_Oxase/kelch_b-propeller"/>
</dbReference>
<dbReference type="Gene3D" id="1.20.1280.50">
    <property type="match status" value="1"/>
</dbReference>
<dbReference type="InterPro" id="IPR001810">
    <property type="entry name" value="F-box_dom"/>
</dbReference>
<gene>
    <name evidence="2" type="ORF">Bca52824_033224</name>
</gene>
<dbReference type="InterPro" id="IPR017451">
    <property type="entry name" value="F-box-assoc_interact_dom"/>
</dbReference>
<evidence type="ECO:0000313" key="3">
    <source>
        <dbReference type="Proteomes" id="UP000886595"/>
    </source>
</evidence>
<name>A0A8X7SE34_BRACI</name>
<dbReference type="InterPro" id="IPR036047">
    <property type="entry name" value="F-box-like_dom_sf"/>
</dbReference>
<comment type="caution">
    <text evidence="2">The sequence shown here is derived from an EMBL/GenBank/DDBJ whole genome shotgun (WGS) entry which is preliminary data.</text>
</comment>
<organism evidence="2 3">
    <name type="scientific">Brassica carinata</name>
    <name type="common">Ethiopian mustard</name>
    <name type="synonym">Abyssinian cabbage</name>
    <dbReference type="NCBI Taxonomy" id="52824"/>
    <lineage>
        <taxon>Eukaryota</taxon>
        <taxon>Viridiplantae</taxon>
        <taxon>Streptophyta</taxon>
        <taxon>Embryophyta</taxon>
        <taxon>Tracheophyta</taxon>
        <taxon>Spermatophyta</taxon>
        <taxon>Magnoliopsida</taxon>
        <taxon>eudicotyledons</taxon>
        <taxon>Gunneridae</taxon>
        <taxon>Pentapetalae</taxon>
        <taxon>rosids</taxon>
        <taxon>malvids</taxon>
        <taxon>Brassicales</taxon>
        <taxon>Brassicaceae</taxon>
        <taxon>Brassiceae</taxon>
        <taxon>Brassica</taxon>
    </lineage>
</organism>
<protein>
    <recommendedName>
        <fullName evidence="1">F-box domain-containing protein</fullName>
    </recommendedName>
</protein>
<dbReference type="Pfam" id="PF07734">
    <property type="entry name" value="FBA_1"/>
    <property type="match status" value="1"/>
</dbReference>
<keyword evidence="3" id="KW-1185">Reference proteome</keyword>
<dbReference type="SUPFAM" id="SSF81383">
    <property type="entry name" value="F-box domain"/>
    <property type="match status" value="1"/>
</dbReference>
<dbReference type="PROSITE" id="PS50181">
    <property type="entry name" value="FBOX"/>
    <property type="match status" value="1"/>
</dbReference>